<dbReference type="Proteomes" id="UP000003779">
    <property type="component" value="Chromosome"/>
</dbReference>
<feature type="region of interest" description="Disordered" evidence="1">
    <location>
        <begin position="1"/>
        <end position="34"/>
    </location>
</feature>
<organism evidence="2 3">
    <name type="scientific">Nocardiopsis alba (strain ATCC BAA-2165 / BE74)</name>
    <dbReference type="NCBI Taxonomy" id="1205910"/>
    <lineage>
        <taxon>Bacteria</taxon>
        <taxon>Bacillati</taxon>
        <taxon>Actinomycetota</taxon>
        <taxon>Actinomycetes</taxon>
        <taxon>Streptosporangiales</taxon>
        <taxon>Nocardiopsidaceae</taxon>
        <taxon>Nocardiopsis</taxon>
    </lineage>
</organism>
<proteinExistence type="predicted"/>
<dbReference type="EMBL" id="CP003788">
    <property type="protein sequence ID" value="AFR07215.1"/>
    <property type="molecule type" value="Genomic_DNA"/>
</dbReference>
<accession>J7L6Z7</accession>
<gene>
    <name evidence="2" type="ordered locus">B005_2390</name>
</gene>
<protein>
    <submittedName>
        <fullName evidence="2">Uncharacterized protein</fullName>
    </submittedName>
</protein>
<dbReference type="PATRIC" id="fig|1205910.3.peg.2254"/>
<evidence type="ECO:0000313" key="2">
    <source>
        <dbReference type="EMBL" id="AFR07215.1"/>
    </source>
</evidence>
<evidence type="ECO:0000313" key="3">
    <source>
        <dbReference type="Proteomes" id="UP000003779"/>
    </source>
</evidence>
<reference evidence="3" key="2">
    <citation type="submission" date="2012-08" db="EMBL/GenBank/DDBJ databases">
        <title>Whole-genome sequence of Nocardiopsis alba strain ATCC BAA-2165 associated with honeybees.</title>
        <authorList>
            <person name="Qiao J."/>
            <person name="Chen L."/>
            <person name="Li Y."/>
            <person name="Wang J."/>
            <person name="Zhang W."/>
            <person name="Chen S."/>
        </authorList>
    </citation>
    <scope>NUCLEOTIDE SEQUENCE [LARGE SCALE GENOMIC DNA]</scope>
    <source>
        <strain evidence="3">ATCC BAA-2165 / BE74</strain>
    </source>
</reference>
<dbReference type="HOGENOM" id="CLU_2899623_0_0_11"/>
<name>J7L6Z7_NOCAA</name>
<evidence type="ECO:0000256" key="1">
    <source>
        <dbReference type="SAM" id="MobiDB-lite"/>
    </source>
</evidence>
<reference evidence="2 3" key="1">
    <citation type="journal article" date="2012" name="J. Bacteriol.">
        <title>Whole-Genome Sequence of Nocardiopsis alba Strain ATCC BAA-2165, Associated with Honeybees.</title>
        <authorList>
            <person name="Qiao J."/>
            <person name="Chen L."/>
            <person name="Li Y."/>
            <person name="Wang J."/>
            <person name="Zhang W."/>
            <person name="Chen S."/>
        </authorList>
    </citation>
    <scope>NUCLEOTIDE SEQUENCE [LARGE SCALE GENOMIC DNA]</scope>
    <source>
        <strain evidence="3">ATCC BAA-2165 / BE74</strain>
    </source>
</reference>
<dbReference type="KEGG" id="nal:B005_2390"/>
<sequence>MYIFASDRPHTDDVARPSLITRDPQGTGFRAVPRRMGGPGFVTTLISRAIVPARGSGSTGTA</sequence>
<dbReference type="AlphaFoldDB" id="J7L6Z7"/>